<dbReference type="InterPro" id="IPR051159">
    <property type="entry name" value="Hexapeptide_acetyltransf"/>
</dbReference>
<evidence type="ECO:0000313" key="3">
    <source>
        <dbReference type="Proteomes" id="UP000325780"/>
    </source>
</evidence>
<dbReference type="GO" id="GO:0008374">
    <property type="term" value="F:O-acyltransferase activity"/>
    <property type="evidence" value="ECO:0007669"/>
    <property type="project" value="TreeGrafter"/>
</dbReference>
<reference evidence="2 3" key="1">
    <citation type="submission" date="2019-04" db="EMBL/GenBank/DDBJ databases">
        <title>Friends and foes A comparative genomics study of 23 Aspergillus species from section Flavi.</title>
        <authorList>
            <consortium name="DOE Joint Genome Institute"/>
            <person name="Kjaerbolling I."/>
            <person name="Vesth T."/>
            <person name="Frisvad J.C."/>
            <person name="Nybo J.L."/>
            <person name="Theobald S."/>
            <person name="Kildgaard S."/>
            <person name="Isbrandt T."/>
            <person name="Kuo A."/>
            <person name="Sato A."/>
            <person name="Lyhne E.K."/>
            <person name="Kogle M.E."/>
            <person name="Wiebenga A."/>
            <person name="Kun R.S."/>
            <person name="Lubbers R.J."/>
            <person name="Makela M.R."/>
            <person name="Barry K."/>
            <person name="Chovatia M."/>
            <person name="Clum A."/>
            <person name="Daum C."/>
            <person name="Haridas S."/>
            <person name="He G."/>
            <person name="LaButti K."/>
            <person name="Lipzen A."/>
            <person name="Mondo S."/>
            <person name="Riley R."/>
            <person name="Salamov A."/>
            <person name="Simmons B.A."/>
            <person name="Magnuson J.K."/>
            <person name="Henrissat B."/>
            <person name="Mortensen U.H."/>
            <person name="Larsen T.O."/>
            <person name="Devries R.P."/>
            <person name="Grigoriev I.V."/>
            <person name="Machida M."/>
            <person name="Baker S.E."/>
            <person name="Andersen M.R."/>
        </authorList>
    </citation>
    <scope>NUCLEOTIDE SEQUENCE [LARGE SCALE GENOMIC DNA]</scope>
    <source>
        <strain evidence="2 3">IBT 18842</strain>
    </source>
</reference>
<name>A0A5N6TVA8_ASPAV</name>
<protein>
    <submittedName>
        <fullName evidence="2">Trimeric LpxA-like protein</fullName>
    </submittedName>
</protein>
<evidence type="ECO:0000313" key="2">
    <source>
        <dbReference type="EMBL" id="KAE8150011.1"/>
    </source>
</evidence>
<keyword evidence="3" id="KW-1185">Reference proteome</keyword>
<dbReference type="InterPro" id="IPR011004">
    <property type="entry name" value="Trimer_LpxA-like_sf"/>
</dbReference>
<gene>
    <name evidence="2" type="ORF">BDV25DRAFT_129941</name>
</gene>
<organism evidence="2 3">
    <name type="scientific">Aspergillus avenaceus</name>
    <dbReference type="NCBI Taxonomy" id="36643"/>
    <lineage>
        <taxon>Eukaryota</taxon>
        <taxon>Fungi</taxon>
        <taxon>Dikarya</taxon>
        <taxon>Ascomycota</taxon>
        <taxon>Pezizomycotina</taxon>
        <taxon>Eurotiomycetes</taxon>
        <taxon>Eurotiomycetidae</taxon>
        <taxon>Eurotiales</taxon>
        <taxon>Aspergillaceae</taxon>
        <taxon>Aspergillus</taxon>
        <taxon>Aspergillus subgen. Circumdati</taxon>
    </lineage>
</organism>
<sequence>MGDAKEPPRMLCEELRCNIGEDMGANHVRCKQACEAFNAAENEPRRCKVERWREIIGDTRPLPPEHPDPDADEALFEETDPFVNGPISVDHGINLHVGKNTFLNSNLRVLDTCEVRIGDRVLLGPNVNLYGATHPMDPALRQEAKGPNTGQEIVVEDDVWLGGSVVVVAGVRIGRGSTVGAGSVVTRDVPPFHFVAGNPAHVIRRIETTMDPDHD</sequence>
<dbReference type="InterPro" id="IPR018357">
    <property type="entry name" value="Hexapep_transf_CS"/>
</dbReference>
<proteinExistence type="predicted"/>
<dbReference type="Pfam" id="PF00132">
    <property type="entry name" value="Hexapep"/>
    <property type="match status" value="1"/>
</dbReference>
<dbReference type="PROSITE" id="PS00101">
    <property type="entry name" value="HEXAPEP_TRANSFERASES"/>
    <property type="match status" value="1"/>
</dbReference>
<dbReference type="SUPFAM" id="SSF51161">
    <property type="entry name" value="Trimeric LpxA-like enzymes"/>
    <property type="match status" value="1"/>
</dbReference>
<dbReference type="Proteomes" id="UP000325780">
    <property type="component" value="Unassembled WGS sequence"/>
</dbReference>
<dbReference type="PANTHER" id="PTHR23416:SF54">
    <property type="entry name" value="ACETYLTRANSFERASE, CYSE_LACA_LPXA_NODL FAMILY (AFU_ORTHOLOGUE AFUA_2G08430)-RELATED"/>
    <property type="match status" value="1"/>
</dbReference>
<dbReference type="AlphaFoldDB" id="A0A5N6TVA8"/>
<keyword evidence="1" id="KW-0808">Transferase</keyword>
<dbReference type="PANTHER" id="PTHR23416">
    <property type="entry name" value="SIALIC ACID SYNTHASE-RELATED"/>
    <property type="match status" value="1"/>
</dbReference>
<dbReference type="EMBL" id="ML742106">
    <property type="protein sequence ID" value="KAE8150011.1"/>
    <property type="molecule type" value="Genomic_DNA"/>
</dbReference>
<dbReference type="Gene3D" id="2.160.10.10">
    <property type="entry name" value="Hexapeptide repeat proteins"/>
    <property type="match status" value="1"/>
</dbReference>
<evidence type="ECO:0000256" key="1">
    <source>
        <dbReference type="ARBA" id="ARBA00022679"/>
    </source>
</evidence>
<dbReference type="OrthoDB" id="25818at2759"/>
<accession>A0A5N6TVA8</accession>
<dbReference type="InterPro" id="IPR001451">
    <property type="entry name" value="Hexapep"/>
</dbReference>